<organism evidence="1 2">
    <name type="scientific">Elysia crispata</name>
    <name type="common">lettuce slug</name>
    <dbReference type="NCBI Taxonomy" id="231223"/>
    <lineage>
        <taxon>Eukaryota</taxon>
        <taxon>Metazoa</taxon>
        <taxon>Spiralia</taxon>
        <taxon>Lophotrochozoa</taxon>
        <taxon>Mollusca</taxon>
        <taxon>Gastropoda</taxon>
        <taxon>Heterobranchia</taxon>
        <taxon>Euthyneura</taxon>
        <taxon>Panpulmonata</taxon>
        <taxon>Sacoglossa</taxon>
        <taxon>Placobranchoidea</taxon>
        <taxon>Plakobranchidae</taxon>
        <taxon>Elysia</taxon>
    </lineage>
</organism>
<comment type="caution">
    <text evidence="1">The sequence shown here is derived from an EMBL/GenBank/DDBJ whole genome shotgun (WGS) entry which is preliminary data.</text>
</comment>
<proteinExistence type="predicted"/>
<gene>
    <name evidence="1" type="ORF">RRG08_003528</name>
</gene>
<name>A0AAE1CTB2_9GAST</name>
<protein>
    <submittedName>
        <fullName evidence="1">Uncharacterized protein</fullName>
    </submittedName>
</protein>
<sequence>MVEKRTSPSGQTKPLSKYSISFLWSLWEDRPGQQWSASLTDRGPVGLFTRDLSLAVWSVLVIARWPVMCQWALNLDGDL</sequence>
<accession>A0AAE1CTB2</accession>
<dbReference type="AlphaFoldDB" id="A0AAE1CTB2"/>
<reference evidence="1" key="1">
    <citation type="journal article" date="2023" name="G3 (Bethesda)">
        <title>A reference genome for the long-term kleptoplast-retaining sea slug Elysia crispata morphotype clarki.</title>
        <authorList>
            <person name="Eastman K.E."/>
            <person name="Pendleton A.L."/>
            <person name="Shaikh M.A."/>
            <person name="Suttiyut T."/>
            <person name="Ogas R."/>
            <person name="Tomko P."/>
            <person name="Gavelis G."/>
            <person name="Widhalm J.R."/>
            <person name="Wisecaver J.H."/>
        </authorList>
    </citation>
    <scope>NUCLEOTIDE SEQUENCE</scope>
    <source>
        <strain evidence="1">ECLA1</strain>
    </source>
</reference>
<keyword evidence="2" id="KW-1185">Reference proteome</keyword>
<dbReference type="EMBL" id="JAWDGP010006844">
    <property type="protein sequence ID" value="KAK3734621.1"/>
    <property type="molecule type" value="Genomic_DNA"/>
</dbReference>
<evidence type="ECO:0000313" key="1">
    <source>
        <dbReference type="EMBL" id="KAK3734621.1"/>
    </source>
</evidence>
<dbReference type="Proteomes" id="UP001283361">
    <property type="component" value="Unassembled WGS sequence"/>
</dbReference>
<evidence type="ECO:0000313" key="2">
    <source>
        <dbReference type="Proteomes" id="UP001283361"/>
    </source>
</evidence>